<evidence type="ECO:0000313" key="2">
    <source>
        <dbReference type="EMBL" id="KAA6349040.1"/>
    </source>
</evidence>
<evidence type="ECO:0000313" key="3">
    <source>
        <dbReference type="EMBL" id="KAA6349051.1"/>
    </source>
</evidence>
<comment type="caution">
    <text evidence="3">The sequence shown here is derived from an EMBL/GenBank/DDBJ whole genome shotgun (WGS) entry which is preliminary data.</text>
</comment>
<reference evidence="3" key="1">
    <citation type="submission" date="2019-03" db="EMBL/GenBank/DDBJ databases">
        <title>Single cell metagenomics reveals metabolic interactions within the superorganism composed of flagellate Streblomastix strix and complex community of Bacteroidetes bacteria on its surface.</title>
        <authorList>
            <person name="Treitli S.C."/>
            <person name="Kolisko M."/>
            <person name="Husnik F."/>
            <person name="Keeling P."/>
            <person name="Hampl V."/>
        </authorList>
    </citation>
    <scope>NUCLEOTIDE SEQUENCE</scope>
    <source>
        <strain evidence="3">STM</strain>
    </source>
</reference>
<evidence type="ECO:0000256" key="1">
    <source>
        <dbReference type="SAM" id="Phobius"/>
    </source>
</evidence>
<organism evidence="3">
    <name type="scientific">termite gut metagenome</name>
    <dbReference type="NCBI Taxonomy" id="433724"/>
    <lineage>
        <taxon>unclassified sequences</taxon>
        <taxon>metagenomes</taxon>
        <taxon>organismal metagenomes</taxon>
    </lineage>
</organism>
<dbReference type="AlphaFoldDB" id="A0A5J4SU88"/>
<sequence>MRNNTTHITLWVQDDIDLSHETCYVDKEKKDDIQTYLSNIIEERRKGRNLLQKGNLQLFQIKDGYIIQGCHVEKDNWGRRIAFMSLITGVRNIDEAIGLLEDSSKSIKRTCLPDDIKEIKEAGKKQCIDKKRFIVLAILVLIIIVIILCQKNLVKM</sequence>
<dbReference type="EMBL" id="SNRY01000055">
    <property type="protein sequence ID" value="KAA6349040.1"/>
    <property type="molecule type" value="Genomic_DNA"/>
</dbReference>
<gene>
    <name evidence="2" type="ORF">EZS27_003522</name>
    <name evidence="3" type="ORF">EZS27_003533</name>
</gene>
<name>A0A5J4SU88_9ZZZZ</name>
<keyword evidence="1" id="KW-0472">Membrane</keyword>
<keyword evidence="1" id="KW-0812">Transmembrane</keyword>
<dbReference type="EMBL" id="SNRY01000055">
    <property type="protein sequence ID" value="KAA6349051.1"/>
    <property type="molecule type" value="Genomic_DNA"/>
</dbReference>
<proteinExistence type="predicted"/>
<accession>A0A5J4SU88</accession>
<keyword evidence="1" id="KW-1133">Transmembrane helix</keyword>
<protein>
    <submittedName>
        <fullName evidence="3">Uncharacterized protein</fullName>
    </submittedName>
</protein>
<feature type="transmembrane region" description="Helical" evidence="1">
    <location>
        <begin position="133"/>
        <end position="153"/>
    </location>
</feature>